<protein>
    <submittedName>
        <fullName evidence="1">Uncharacterized protein</fullName>
    </submittedName>
</protein>
<proteinExistence type="predicted"/>
<name>X1FHZ9_9ZZZZ</name>
<accession>X1FHZ9</accession>
<comment type="caution">
    <text evidence="1">The sequence shown here is derived from an EMBL/GenBank/DDBJ whole genome shotgun (WGS) entry which is preliminary data.</text>
</comment>
<dbReference type="EMBL" id="BARU01000213">
    <property type="protein sequence ID" value="GAH28994.1"/>
    <property type="molecule type" value="Genomic_DNA"/>
</dbReference>
<dbReference type="Pfam" id="PF03592">
    <property type="entry name" value="Terminase_2"/>
    <property type="match status" value="1"/>
</dbReference>
<dbReference type="Gene3D" id="1.10.10.1400">
    <property type="entry name" value="Terminase, small subunit, N-terminal DNA-binding domain, HTH motif"/>
    <property type="match status" value="1"/>
</dbReference>
<evidence type="ECO:0000313" key="1">
    <source>
        <dbReference type="EMBL" id="GAH28994.1"/>
    </source>
</evidence>
<reference evidence="1" key="1">
    <citation type="journal article" date="2014" name="Front. Microbiol.">
        <title>High frequency of phylogenetically diverse reductive dehalogenase-homologous genes in deep subseafloor sedimentary metagenomes.</title>
        <authorList>
            <person name="Kawai M."/>
            <person name="Futagami T."/>
            <person name="Toyoda A."/>
            <person name="Takaki Y."/>
            <person name="Nishi S."/>
            <person name="Hori S."/>
            <person name="Arai W."/>
            <person name="Tsubouchi T."/>
            <person name="Morono Y."/>
            <person name="Uchiyama I."/>
            <person name="Ito T."/>
            <person name="Fujiyama A."/>
            <person name="Inagaki F."/>
            <person name="Takami H."/>
        </authorList>
    </citation>
    <scope>NUCLEOTIDE SEQUENCE</scope>
    <source>
        <strain evidence="1">Expedition CK06-06</strain>
    </source>
</reference>
<gene>
    <name evidence="1" type="ORF">S03H2_00861</name>
</gene>
<dbReference type="AlphaFoldDB" id="X1FHZ9"/>
<dbReference type="InterPro" id="IPR005335">
    <property type="entry name" value="Terminase_ssu"/>
</dbReference>
<organism evidence="1">
    <name type="scientific">marine sediment metagenome</name>
    <dbReference type="NCBI Taxonomy" id="412755"/>
    <lineage>
        <taxon>unclassified sequences</taxon>
        <taxon>metagenomes</taxon>
        <taxon>ecological metagenomes</taxon>
    </lineage>
</organism>
<dbReference type="GO" id="GO:0051276">
    <property type="term" value="P:chromosome organization"/>
    <property type="evidence" value="ECO:0007669"/>
    <property type="project" value="InterPro"/>
</dbReference>
<dbReference type="InterPro" id="IPR038713">
    <property type="entry name" value="Terminase_Gp1_N_sf"/>
</dbReference>
<sequence>MNETKRTLREKKFIEAYIENNGNATEAYLAINPKVKRKNASVYGVRMLEKVSIGVKEFLDRLGLNDLALSQKLKEGLEAVKKVSGLMSLIITSGL</sequence>
<feature type="non-terminal residue" evidence="1">
    <location>
        <position position="95"/>
    </location>
</feature>